<name>A0A1I0RAC3_9BACT</name>
<sequence length="128" mass="14933">MILLPCTLFIALVILIILYQRQHTYIRELESIQQVPGNRSLLQRELEIETVELSVEKYIDERNWYHQADQEVADFSAFRKQLETELVTALLESGLVKIKLYTIKDEQGHPLPLWESLLKASLLVCKIP</sequence>
<reference evidence="2" key="1">
    <citation type="submission" date="2016-10" db="EMBL/GenBank/DDBJ databases">
        <authorList>
            <person name="Varghese N."/>
            <person name="Submissions S."/>
        </authorList>
    </citation>
    <scope>NUCLEOTIDE SEQUENCE [LARGE SCALE GENOMIC DNA]</scope>
    <source>
        <strain evidence="2">DSM 3695</strain>
    </source>
</reference>
<evidence type="ECO:0000313" key="1">
    <source>
        <dbReference type="EMBL" id="SEW37563.1"/>
    </source>
</evidence>
<accession>A0A1I0RAC3</accession>
<protein>
    <submittedName>
        <fullName evidence="1">Uncharacterized protein</fullName>
    </submittedName>
</protein>
<keyword evidence="2" id="KW-1185">Reference proteome</keyword>
<dbReference type="Proteomes" id="UP000199310">
    <property type="component" value="Unassembled WGS sequence"/>
</dbReference>
<organism evidence="1 2">
    <name type="scientific">Chitinophaga arvensicola</name>
    <dbReference type="NCBI Taxonomy" id="29529"/>
    <lineage>
        <taxon>Bacteria</taxon>
        <taxon>Pseudomonadati</taxon>
        <taxon>Bacteroidota</taxon>
        <taxon>Chitinophagia</taxon>
        <taxon>Chitinophagales</taxon>
        <taxon>Chitinophagaceae</taxon>
        <taxon>Chitinophaga</taxon>
    </lineage>
</organism>
<dbReference type="AlphaFoldDB" id="A0A1I0RAC3"/>
<gene>
    <name evidence="1" type="ORF">SAMN04488122_2521</name>
</gene>
<evidence type="ECO:0000313" key="2">
    <source>
        <dbReference type="Proteomes" id="UP000199310"/>
    </source>
</evidence>
<dbReference type="EMBL" id="FOJG01000001">
    <property type="protein sequence ID" value="SEW37563.1"/>
    <property type="molecule type" value="Genomic_DNA"/>
</dbReference>
<proteinExistence type="predicted"/>